<keyword evidence="4 10" id="KW-0067">ATP-binding</keyword>
<dbReference type="InterPro" id="IPR036640">
    <property type="entry name" value="ABC1_TM_sf"/>
</dbReference>
<evidence type="ECO:0000259" key="9">
    <source>
        <dbReference type="PROSITE" id="PS50929"/>
    </source>
</evidence>
<evidence type="ECO:0000256" key="7">
    <source>
        <dbReference type="SAM" id="Phobius"/>
    </source>
</evidence>
<keyword evidence="2 7" id="KW-0812">Transmembrane</keyword>
<dbReference type="PROSITE" id="PS50929">
    <property type="entry name" value="ABC_TM1F"/>
    <property type="match status" value="1"/>
</dbReference>
<feature type="transmembrane region" description="Helical" evidence="7">
    <location>
        <begin position="157"/>
        <end position="176"/>
    </location>
</feature>
<dbReference type="InterPro" id="IPR003439">
    <property type="entry name" value="ABC_transporter-like_ATP-bd"/>
</dbReference>
<feature type="domain" description="ABC transporter" evidence="8">
    <location>
        <begin position="334"/>
        <end position="569"/>
    </location>
</feature>
<accession>A0ABQ6IWQ6</accession>
<dbReference type="SMART" id="SM00382">
    <property type="entry name" value="AAA"/>
    <property type="match status" value="1"/>
</dbReference>
<dbReference type="Pfam" id="PF00664">
    <property type="entry name" value="ABC_membrane"/>
    <property type="match status" value="1"/>
</dbReference>
<evidence type="ECO:0000313" key="11">
    <source>
        <dbReference type="Proteomes" id="UP001157126"/>
    </source>
</evidence>
<dbReference type="InterPro" id="IPR017871">
    <property type="entry name" value="ABC_transporter-like_CS"/>
</dbReference>
<dbReference type="SUPFAM" id="SSF52540">
    <property type="entry name" value="P-loop containing nucleoside triphosphate hydrolases"/>
    <property type="match status" value="1"/>
</dbReference>
<keyword evidence="3" id="KW-0547">Nucleotide-binding</keyword>
<organism evidence="10 11">
    <name type="scientific">Mobilicoccus caccae</name>
    <dbReference type="NCBI Taxonomy" id="1859295"/>
    <lineage>
        <taxon>Bacteria</taxon>
        <taxon>Bacillati</taxon>
        <taxon>Actinomycetota</taxon>
        <taxon>Actinomycetes</taxon>
        <taxon>Micrococcales</taxon>
        <taxon>Dermatophilaceae</taxon>
        <taxon>Mobilicoccus</taxon>
    </lineage>
</organism>
<dbReference type="PANTHER" id="PTHR43394:SF1">
    <property type="entry name" value="ATP-BINDING CASSETTE SUB-FAMILY B MEMBER 10, MITOCHONDRIAL"/>
    <property type="match status" value="1"/>
</dbReference>
<proteinExistence type="predicted"/>
<keyword evidence="6 7" id="KW-0472">Membrane</keyword>
<evidence type="ECO:0000259" key="8">
    <source>
        <dbReference type="PROSITE" id="PS50893"/>
    </source>
</evidence>
<feature type="transmembrane region" description="Helical" evidence="7">
    <location>
        <begin position="128"/>
        <end position="151"/>
    </location>
</feature>
<comment type="caution">
    <text evidence="10">The sequence shown here is derived from an EMBL/GenBank/DDBJ whole genome shotgun (WGS) entry which is preliminary data.</text>
</comment>
<dbReference type="PANTHER" id="PTHR43394">
    <property type="entry name" value="ATP-DEPENDENT PERMEASE MDL1, MITOCHONDRIAL"/>
    <property type="match status" value="1"/>
</dbReference>
<dbReference type="InterPro" id="IPR003593">
    <property type="entry name" value="AAA+_ATPase"/>
</dbReference>
<dbReference type="Gene3D" id="3.40.50.300">
    <property type="entry name" value="P-loop containing nucleotide triphosphate hydrolases"/>
    <property type="match status" value="1"/>
</dbReference>
<protein>
    <submittedName>
        <fullName evidence="10">Multidrug ABC transporter ATP-binding protein</fullName>
    </submittedName>
</protein>
<dbReference type="CDD" id="cd18548">
    <property type="entry name" value="ABC_6TM_Tm287_like"/>
    <property type="match status" value="1"/>
</dbReference>
<evidence type="ECO:0000256" key="3">
    <source>
        <dbReference type="ARBA" id="ARBA00022741"/>
    </source>
</evidence>
<dbReference type="GO" id="GO:0005524">
    <property type="term" value="F:ATP binding"/>
    <property type="evidence" value="ECO:0007669"/>
    <property type="project" value="UniProtKB-KW"/>
</dbReference>
<feature type="domain" description="ABC transmembrane type-1" evidence="9">
    <location>
        <begin position="18"/>
        <end position="300"/>
    </location>
</feature>
<comment type="subcellular location">
    <subcellularLocation>
        <location evidence="1">Cell membrane</location>
        <topology evidence="1">Multi-pass membrane protein</topology>
    </subcellularLocation>
</comment>
<reference evidence="11" key="1">
    <citation type="journal article" date="2019" name="Int. J. Syst. Evol. Microbiol.">
        <title>The Global Catalogue of Microorganisms (GCM) 10K type strain sequencing project: providing services to taxonomists for standard genome sequencing and annotation.</title>
        <authorList>
            <consortium name="The Broad Institute Genomics Platform"/>
            <consortium name="The Broad Institute Genome Sequencing Center for Infectious Disease"/>
            <person name="Wu L."/>
            <person name="Ma J."/>
        </authorList>
    </citation>
    <scope>NUCLEOTIDE SEQUENCE [LARGE SCALE GENOMIC DNA]</scope>
    <source>
        <strain evidence="11">NBRC 113072</strain>
    </source>
</reference>
<dbReference type="SUPFAM" id="SSF90123">
    <property type="entry name" value="ABC transporter transmembrane region"/>
    <property type="match status" value="1"/>
</dbReference>
<evidence type="ECO:0000256" key="6">
    <source>
        <dbReference type="ARBA" id="ARBA00023136"/>
    </source>
</evidence>
<dbReference type="Proteomes" id="UP001157126">
    <property type="component" value="Unassembled WGS sequence"/>
</dbReference>
<dbReference type="Pfam" id="PF00005">
    <property type="entry name" value="ABC_tran"/>
    <property type="match status" value="1"/>
</dbReference>
<keyword evidence="11" id="KW-1185">Reference proteome</keyword>
<keyword evidence="5 7" id="KW-1133">Transmembrane helix</keyword>
<evidence type="ECO:0000256" key="4">
    <source>
        <dbReference type="ARBA" id="ARBA00022840"/>
    </source>
</evidence>
<dbReference type="PROSITE" id="PS00211">
    <property type="entry name" value="ABC_TRANSPORTER_1"/>
    <property type="match status" value="1"/>
</dbReference>
<feature type="transmembrane region" description="Helical" evidence="7">
    <location>
        <begin position="237"/>
        <end position="262"/>
    </location>
</feature>
<dbReference type="InterPro" id="IPR027417">
    <property type="entry name" value="P-loop_NTPase"/>
</dbReference>
<dbReference type="InterPro" id="IPR039421">
    <property type="entry name" value="Type_1_exporter"/>
</dbReference>
<feature type="transmembrane region" description="Helical" evidence="7">
    <location>
        <begin position="274"/>
        <end position="298"/>
    </location>
</feature>
<dbReference type="EMBL" id="BSUO01000001">
    <property type="protein sequence ID" value="GMA41167.1"/>
    <property type="molecule type" value="Genomic_DNA"/>
</dbReference>
<feature type="transmembrane region" description="Helical" evidence="7">
    <location>
        <begin position="54"/>
        <end position="78"/>
    </location>
</feature>
<dbReference type="RefSeq" id="WP_284304742.1">
    <property type="nucleotide sequence ID" value="NZ_BSUO01000001.1"/>
</dbReference>
<evidence type="ECO:0000256" key="2">
    <source>
        <dbReference type="ARBA" id="ARBA00022692"/>
    </source>
</evidence>
<dbReference type="InterPro" id="IPR011527">
    <property type="entry name" value="ABC1_TM_dom"/>
</dbReference>
<dbReference type="PROSITE" id="PS50893">
    <property type="entry name" value="ABC_TRANSPORTER_2"/>
    <property type="match status" value="1"/>
</dbReference>
<sequence length="589" mass="63580">MLMRLLRRYLAPYRGLLAVVALLQLGSTFAALWLPALNADIIDNGVARGDIEHIWDVSILMLLASIIQIACSCGAVWAGANVAMSLGRDVRADVLDAVMGFSAREVARFGAPSLITRNTNDVQQVQQLVVMGAIMLVSAPIMMVGGVVMALREDVGLSWLVAVAVPVLLAAVLLIIRRMVPLFRQQQTRIDAVNRVMREQITGLRVVRAFTREDAERQRFGVANEELTDTTLAVGRLMALMFPIVMAVMNLSTVAVIWFGGLRVDAGEMQIGSLFAYLTYLIQILMSVMMATMVSTMIPRAAVSADRIGEVLAERTSVVAPKSPVPLRDLRGEVEFVDVSFTYPGAEAPVLDRISFSARRGTTTAVVGSTGSGKTTLVKLLPRLFDATGGSVRLDGVDVRDIDPEQLWSRVGLVPQKPYLFSGTVASNLRFGRPDATDEELWAALEVAQADDFVSAYADGLEHPISQGGTNVSGGQRQRLCIARALVARPELYLFDDSFSALDVATDARLRAALAPWVADATVIVVAQRVSTIATADQILVLDGGRLVGVGTHDELLDTCRTYQEIVSSQLRVSDAEIESPATTGEVTP</sequence>
<evidence type="ECO:0000256" key="5">
    <source>
        <dbReference type="ARBA" id="ARBA00022989"/>
    </source>
</evidence>
<dbReference type="Gene3D" id="1.20.1560.10">
    <property type="entry name" value="ABC transporter type 1, transmembrane domain"/>
    <property type="match status" value="1"/>
</dbReference>
<gene>
    <name evidence="10" type="ORF">GCM10025883_32120</name>
</gene>
<evidence type="ECO:0000256" key="1">
    <source>
        <dbReference type="ARBA" id="ARBA00004651"/>
    </source>
</evidence>
<name>A0ABQ6IWQ6_9MICO</name>
<evidence type="ECO:0000313" key="10">
    <source>
        <dbReference type="EMBL" id="GMA41167.1"/>
    </source>
</evidence>